<feature type="transmembrane region" description="Helical" evidence="2">
    <location>
        <begin position="340"/>
        <end position="360"/>
    </location>
</feature>
<dbReference type="AlphaFoldDB" id="A0A409XIM1"/>
<proteinExistence type="predicted"/>
<gene>
    <name evidence="3" type="ORF">CVT25_006108</name>
</gene>
<keyword evidence="4" id="KW-1185">Reference proteome</keyword>
<feature type="region of interest" description="Disordered" evidence="1">
    <location>
        <begin position="308"/>
        <end position="330"/>
    </location>
</feature>
<keyword evidence="2" id="KW-1133">Transmembrane helix</keyword>
<dbReference type="InParanoid" id="A0A409XIM1"/>
<feature type="region of interest" description="Disordered" evidence="1">
    <location>
        <begin position="393"/>
        <end position="412"/>
    </location>
</feature>
<feature type="compositionally biased region" description="Low complexity" evidence="1">
    <location>
        <begin position="308"/>
        <end position="326"/>
    </location>
</feature>
<name>A0A409XIM1_PSICY</name>
<organism evidence="3 4">
    <name type="scientific">Psilocybe cyanescens</name>
    <dbReference type="NCBI Taxonomy" id="93625"/>
    <lineage>
        <taxon>Eukaryota</taxon>
        <taxon>Fungi</taxon>
        <taxon>Dikarya</taxon>
        <taxon>Basidiomycota</taxon>
        <taxon>Agaricomycotina</taxon>
        <taxon>Agaricomycetes</taxon>
        <taxon>Agaricomycetidae</taxon>
        <taxon>Agaricales</taxon>
        <taxon>Agaricineae</taxon>
        <taxon>Strophariaceae</taxon>
        <taxon>Psilocybe</taxon>
    </lineage>
</organism>
<evidence type="ECO:0000313" key="3">
    <source>
        <dbReference type="EMBL" id="PPQ90588.1"/>
    </source>
</evidence>
<dbReference type="Proteomes" id="UP000283269">
    <property type="component" value="Unassembled WGS sequence"/>
</dbReference>
<dbReference type="STRING" id="93625.A0A409XIM1"/>
<accession>A0A409XIM1</accession>
<protein>
    <submittedName>
        <fullName evidence="3">Uncharacterized protein</fullName>
    </submittedName>
</protein>
<comment type="caution">
    <text evidence="3">The sequence shown here is derived from an EMBL/GenBank/DDBJ whole genome shotgun (WGS) entry which is preliminary data.</text>
</comment>
<evidence type="ECO:0000256" key="2">
    <source>
        <dbReference type="SAM" id="Phobius"/>
    </source>
</evidence>
<evidence type="ECO:0000256" key="1">
    <source>
        <dbReference type="SAM" id="MobiDB-lite"/>
    </source>
</evidence>
<keyword evidence="2" id="KW-0472">Membrane</keyword>
<reference evidence="3 4" key="1">
    <citation type="journal article" date="2018" name="Evol. Lett.">
        <title>Horizontal gene cluster transfer increased hallucinogenic mushroom diversity.</title>
        <authorList>
            <person name="Reynolds H.T."/>
            <person name="Vijayakumar V."/>
            <person name="Gluck-Thaler E."/>
            <person name="Korotkin H.B."/>
            <person name="Matheny P.B."/>
            <person name="Slot J.C."/>
        </authorList>
    </citation>
    <scope>NUCLEOTIDE SEQUENCE [LARGE SCALE GENOMIC DNA]</scope>
    <source>
        <strain evidence="3 4">2631</strain>
    </source>
</reference>
<dbReference type="EMBL" id="NHYD01001603">
    <property type="protein sequence ID" value="PPQ90588.1"/>
    <property type="molecule type" value="Genomic_DNA"/>
</dbReference>
<evidence type="ECO:0000313" key="4">
    <source>
        <dbReference type="Proteomes" id="UP000283269"/>
    </source>
</evidence>
<dbReference type="Gene3D" id="2.60.120.260">
    <property type="entry name" value="Galactose-binding domain-like"/>
    <property type="match status" value="1"/>
</dbReference>
<sequence>MNSIADVVVNSGGDVIRGPDSIIVDNTDPEILYKQGWSTDNSTMDSILRPERPFNNTLHAAFVHTELTYNFTGSYVEAWVAGSTSFSCFLDGIKVDWETSDSNHTSSSHNPLLLSPVCMTGIVPPKLHSLKIMVNGTTKSPIWLDLIRYTPTNTTDMRLIPSPVREFSLTKGRHHEFLSEEWDNQGSYVASTTPGASLIFNFTGASVAGLGIYDNSFAHNSSVASYAVDGGEAVFLIIENLSSNELVSLNNQILFQTPLYPPGQHQIQILYHGSSDSETAPLILTSMVVHNHTMNLDTSSDLTLPITSTNLAPNPSSTSPPTSGGAKLSSQKDINRTVPIILGLCGALLIILCALGFIYYRRRRLRLHQLASSEDRIVDPFYLAPDTLISPHTKGMRQHRPDPGTNLNPNPNNIVDASISRLRKGRGLLQVPVLSSILRVRGTSSLHPVPSSHRQVIPESDSVPQLRRPSLRLLVHQDSGVRLPRPVNQESEVIVVEVPPTYTPL</sequence>
<dbReference type="OrthoDB" id="3052647at2759"/>
<keyword evidence="2" id="KW-0812">Transmembrane</keyword>